<dbReference type="SUPFAM" id="SSF55856">
    <property type="entry name" value="Cytochrome b5-like heme/steroid binding domain"/>
    <property type="match status" value="1"/>
</dbReference>
<dbReference type="PANTHER" id="PTHR10281:SF4">
    <property type="entry name" value="NEUFERRICIN"/>
    <property type="match status" value="1"/>
</dbReference>
<evidence type="ECO:0000256" key="1">
    <source>
        <dbReference type="ARBA" id="ARBA00038357"/>
    </source>
</evidence>
<dbReference type="STRING" id="7222.B4JXL0"/>
<evidence type="ECO:0000313" key="4">
    <source>
        <dbReference type="Proteomes" id="UP000001070"/>
    </source>
</evidence>
<dbReference type="InterPro" id="IPR001199">
    <property type="entry name" value="Cyt_B5-like_heme/steroid-bd"/>
</dbReference>
<dbReference type="GO" id="GO:0012505">
    <property type="term" value="C:endomembrane system"/>
    <property type="evidence" value="ECO:0007669"/>
    <property type="project" value="TreeGrafter"/>
</dbReference>
<dbReference type="InterPro" id="IPR036400">
    <property type="entry name" value="Cyt_B5-like_heme/steroid_sf"/>
</dbReference>
<proteinExistence type="inferred from homology"/>
<evidence type="ECO:0000259" key="2">
    <source>
        <dbReference type="SMART" id="SM01117"/>
    </source>
</evidence>
<gene>
    <name evidence="3" type="primary">Dgri\GH17751</name>
    <name evidence="3" type="ORF">Dgri_GH17751</name>
</gene>
<dbReference type="EMBL" id="CH916376">
    <property type="protein sequence ID" value="EDV95109.1"/>
    <property type="molecule type" value="Genomic_DNA"/>
</dbReference>
<feature type="domain" description="Cytochrome b5 heme-binding" evidence="2">
    <location>
        <begin position="69"/>
        <end position="167"/>
    </location>
</feature>
<accession>B4JXL0</accession>
<comment type="similarity">
    <text evidence="1">Belongs to the cytochrome b5 family. MAPR subfamily.</text>
</comment>
<dbReference type="OrthoDB" id="10257697at2759"/>
<dbReference type="Pfam" id="PF00173">
    <property type="entry name" value="Cyt-b5"/>
    <property type="match status" value="1"/>
</dbReference>
<dbReference type="Proteomes" id="UP000001070">
    <property type="component" value="Unassembled WGS sequence"/>
</dbReference>
<dbReference type="Gene3D" id="3.10.120.10">
    <property type="entry name" value="Cytochrome b5-like heme/steroid binding domain"/>
    <property type="match status" value="1"/>
</dbReference>
<reference evidence="3 4" key="1">
    <citation type="journal article" date="2007" name="Nature">
        <title>Evolution of genes and genomes on the Drosophila phylogeny.</title>
        <authorList>
            <consortium name="Drosophila 12 Genomes Consortium"/>
            <person name="Clark A.G."/>
            <person name="Eisen M.B."/>
            <person name="Smith D.R."/>
            <person name="Bergman C.M."/>
            <person name="Oliver B."/>
            <person name="Markow T.A."/>
            <person name="Kaufman T.C."/>
            <person name="Kellis M."/>
            <person name="Gelbart W."/>
            <person name="Iyer V.N."/>
            <person name="Pollard D.A."/>
            <person name="Sackton T.B."/>
            <person name="Larracuente A.M."/>
            <person name="Singh N.D."/>
            <person name="Abad J.P."/>
            <person name="Abt D.N."/>
            <person name="Adryan B."/>
            <person name="Aguade M."/>
            <person name="Akashi H."/>
            <person name="Anderson W.W."/>
            <person name="Aquadro C.F."/>
            <person name="Ardell D.H."/>
            <person name="Arguello R."/>
            <person name="Artieri C.G."/>
            <person name="Barbash D.A."/>
            <person name="Barker D."/>
            <person name="Barsanti P."/>
            <person name="Batterham P."/>
            <person name="Batzoglou S."/>
            <person name="Begun D."/>
            <person name="Bhutkar A."/>
            <person name="Blanco E."/>
            <person name="Bosak S.A."/>
            <person name="Bradley R.K."/>
            <person name="Brand A.D."/>
            <person name="Brent M.R."/>
            <person name="Brooks A.N."/>
            <person name="Brown R.H."/>
            <person name="Butlin R.K."/>
            <person name="Caggese C."/>
            <person name="Calvi B.R."/>
            <person name="Bernardo de Carvalho A."/>
            <person name="Caspi A."/>
            <person name="Castrezana S."/>
            <person name="Celniker S.E."/>
            <person name="Chang J.L."/>
            <person name="Chapple C."/>
            <person name="Chatterji S."/>
            <person name="Chinwalla A."/>
            <person name="Civetta A."/>
            <person name="Clifton S.W."/>
            <person name="Comeron J.M."/>
            <person name="Costello J.C."/>
            <person name="Coyne J.A."/>
            <person name="Daub J."/>
            <person name="David R.G."/>
            <person name="Delcher A.L."/>
            <person name="Delehaunty K."/>
            <person name="Do C.B."/>
            <person name="Ebling H."/>
            <person name="Edwards K."/>
            <person name="Eickbush T."/>
            <person name="Evans J.D."/>
            <person name="Filipski A."/>
            <person name="Findeiss S."/>
            <person name="Freyhult E."/>
            <person name="Fulton L."/>
            <person name="Fulton R."/>
            <person name="Garcia A.C."/>
            <person name="Gardiner A."/>
            <person name="Garfield D.A."/>
            <person name="Garvin B.E."/>
            <person name="Gibson G."/>
            <person name="Gilbert D."/>
            <person name="Gnerre S."/>
            <person name="Godfrey J."/>
            <person name="Good R."/>
            <person name="Gotea V."/>
            <person name="Gravely B."/>
            <person name="Greenberg A.J."/>
            <person name="Griffiths-Jones S."/>
            <person name="Gross S."/>
            <person name="Guigo R."/>
            <person name="Gustafson E.A."/>
            <person name="Haerty W."/>
            <person name="Hahn M.W."/>
            <person name="Halligan D.L."/>
            <person name="Halpern A.L."/>
            <person name="Halter G.M."/>
            <person name="Han M.V."/>
            <person name="Heger A."/>
            <person name="Hillier L."/>
            <person name="Hinrichs A.S."/>
            <person name="Holmes I."/>
            <person name="Hoskins R.A."/>
            <person name="Hubisz M.J."/>
            <person name="Hultmark D."/>
            <person name="Huntley M.A."/>
            <person name="Jaffe D.B."/>
            <person name="Jagadeeshan S."/>
            <person name="Jeck W.R."/>
            <person name="Johnson J."/>
            <person name="Jones C.D."/>
            <person name="Jordan W.C."/>
            <person name="Karpen G.H."/>
            <person name="Kataoka E."/>
            <person name="Keightley P.D."/>
            <person name="Kheradpour P."/>
            <person name="Kirkness E.F."/>
            <person name="Koerich L.B."/>
            <person name="Kristiansen K."/>
            <person name="Kudrna D."/>
            <person name="Kulathinal R.J."/>
            <person name="Kumar S."/>
            <person name="Kwok R."/>
            <person name="Lander E."/>
            <person name="Langley C.H."/>
            <person name="Lapoint R."/>
            <person name="Lazzaro B.P."/>
            <person name="Lee S.J."/>
            <person name="Levesque L."/>
            <person name="Li R."/>
            <person name="Lin C.F."/>
            <person name="Lin M.F."/>
            <person name="Lindblad-Toh K."/>
            <person name="Llopart A."/>
            <person name="Long M."/>
            <person name="Low L."/>
            <person name="Lozovsky E."/>
            <person name="Lu J."/>
            <person name="Luo M."/>
            <person name="Machado C.A."/>
            <person name="Makalowski W."/>
            <person name="Marzo M."/>
            <person name="Matsuda M."/>
            <person name="Matzkin L."/>
            <person name="McAllister B."/>
            <person name="McBride C.S."/>
            <person name="McKernan B."/>
            <person name="McKernan K."/>
            <person name="Mendez-Lago M."/>
            <person name="Minx P."/>
            <person name="Mollenhauer M.U."/>
            <person name="Montooth K."/>
            <person name="Mount S.M."/>
            <person name="Mu X."/>
            <person name="Myers E."/>
            <person name="Negre B."/>
            <person name="Newfeld S."/>
            <person name="Nielsen R."/>
            <person name="Noor M.A."/>
            <person name="O'Grady P."/>
            <person name="Pachter L."/>
            <person name="Papaceit M."/>
            <person name="Parisi M.J."/>
            <person name="Parisi M."/>
            <person name="Parts L."/>
            <person name="Pedersen J.S."/>
            <person name="Pesole G."/>
            <person name="Phillippy A.M."/>
            <person name="Ponting C.P."/>
            <person name="Pop M."/>
            <person name="Porcelli D."/>
            <person name="Powell J.R."/>
            <person name="Prohaska S."/>
            <person name="Pruitt K."/>
            <person name="Puig M."/>
            <person name="Quesneville H."/>
            <person name="Ram K.R."/>
            <person name="Rand D."/>
            <person name="Rasmussen M.D."/>
            <person name="Reed L.K."/>
            <person name="Reenan R."/>
            <person name="Reily A."/>
            <person name="Remington K.A."/>
            <person name="Rieger T.T."/>
            <person name="Ritchie M.G."/>
            <person name="Robin C."/>
            <person name="Rogers Y.H."/>
            <person name="Rohde C."/>
            <person name="Rozas J."/>
            <person name="Rubenfield M.J."/>
            <person name="Ruiz A."/>
            <person name="Russo S."/>
            <person name="Salzberg S.L."/>
            <person name="Sanchez-Gracia A."/>
            <person name="Saranga D.J."/>
            <person name="Sato H."/>
            <person name="Schaeffer S.W."/>
            <person name="Schatz M.C."/>
            <person name="Schlenke T."/>
            <person name="Schwartz R."/>
            <person name="Segarra C."/>
            <person name="Singh R.S."/>
            <person name="Sirot L."/>
            <person name="Sirota M."/>
            <person name="Sisneros N.B."/>
            <person name="Smith C.D."/>
            <person name="Smith T.F."/>
            <person name="Spieth J."/>
            <person name="Stage D.E."/>
            <person name="Stark A."/>
            <person name="Stephan W."/>
            <person name="Strausberg R.L."/>
            <person name="Strempel S."/>
            <person name="Sturgill D."/>
            <person name="Sutton G."/>
            <person name="Sutton G.G."/>
            <person name="Tao W."/>
            <person name="Teichmann S."/>
            <person name="Tobari Y.N."/>
            <person name="Tomimura Y."/>
            <person name="Tsolas J.M."/>
            <person name="Valente V.L."/>
            <person name="Venter E."/>
            <person name="Venter J.C."/>
            <person name="Vicario S."/>
            <person name="Vieira F.G."/>
            <person name="Vilella A.J."/>
            <person name="Villasante A."/>
            <person name="Walenz B."/>
            <person name="Wang J."/>
            <person name="Wasserman M."/>
            <person name="Watts T."/>
            <person name="Wilson D."/>
            <person name="Wilson R.K."/>
            <person name="Wing R.A."/>
            <person name="Wolfner M.F."/>
            <person name="Wong A."/>
            <person name="Wong G.K."/>
            <person name="Wu C.I."/>
            <person name="Wu G."/>
            <person name="Yamamoto D."/>
            <person name="Yang H.P."/>
            <person name="Yang S.P."/>
            <person name="Yorke J.A."/>
            <person name="Yoshida K."/>
            <person name="Zdobnov E."/>
            <person name="Zhang P."/>
            <person name="Zhang Y."/>
            <person name="Zimin A.V."/>
            <person name="Baldwin J."/>
            <person name="Abdouelleil A."/>
            <person name="Abdulkadir J."/>
            <person name="Abebe A."/>
            <person name="Abera B."/>
            <person name="Abreu J."/>
            <person name="Acer S.C."/>
            <person name="Aftuck L."/>
            <person name="Alexander A."/>
            <person name="An P."/>
            <person name="Anderson E."/>
            <person name="Anderson S."/>
            <person name="Arachi H."/>
            <person name="Azer M."/>
            <person name="Bachantsang P."/>
            <person name="Barry A."/>
            <person name="Bayul T."/>
            <person name="Berlin A."/>
            <person name="Bessette D."/>
            <person name="Bloom T."/>
            <person name="Blye J."/>
            <person name="Boguslavskiy L."/>
            <person name="Bonnet C."/>
            <person name="Boukhgalter B."/>
            <person name="Bourzgui I."/>
            <person name="Brown A."/>
            <person name="Cahill P."/>
            <person name="Channer S."/>
            <person name="Cheshatsang Y."/>
            <person name="Chuda L."/>
            <person name="Citroen M."/>
            <person name="Collymore A."/>
            <person name="Cooke P."/>
            <person name="Costello M."/>
            <person name="D'Aco K."/>
            <person name="Daza R."/>
            <person name="De Haan G."/>
            <person name="DeGray S."/>
            <person name="DeMaso C."/>
            <person name="Dhargay N."/>
            <person name="Dooley K."/>
            <person name="Dooley E."/>
            <person name="Doricent M."/>
            <person name="Dorje P."/>
            <person name="Dorjee K."/>
            <person name="Dupes A."/>
            <person name="Elong R."/>
            <person name="Falk J."/>
            <person name="Farina A."/>
            <person name="Faro S."/>
            <person name="Ferguson D."/>
            <person name="Fisher S."/>
            <person name="Foley C.D."/>
            <person name="Franke A."/>
            <person name="Friedrich D."/>
            <person name="Gadbois L."/>
            <person name="Gearin G."/>
            <person name="Gearin C.R."/>
            <person name="Giannoukos G."/>
            <person name="Goode T."/>
            <person name="Graham J."/>
            <person name="Grandbois E."/>
            <person name="Grewal S."/>
            <person name="Gyaltsen K."/>
            <person name="Hafez N."/>
            <person name="Hagos B."/>
            <person name="Hall J."/>
            <person name="Henson C."/>
            <person name="Hollinger A."/>
            <person name="Honan T."/>
            <person name="Huard M.D."/>
            <person name="Hughes L."/>
            <person name="Hurhula B."/>
            <person name="Husby M.E."/>
            <person name="Kamat A."/>
            <person name="Kanga B."/>
            <person name="Kashin S."/>
            <person name="Khazanovich D."/>
            <person name="Kisner P."/>
            <person name="Lance K."/>
            <person name="Lara M."/>
            <person name="Lee W."/>
            <person name="Lennon N."/>
            <person name="Letendre F."/>
            <person name="LeVine R."/>
            <person name="Lipovsky A."/>
            <person name="Liu X."/>
            <person name="Liu J."/>
            <person name="Liu S."/>
            <person name="Lokyitsang T."/>
            <person name="Lokyitsang Y."/>
            <person name="Lubonja R."/>
            <person name="Lui A."/>
            <person name="MacDonald P."/>
            <person name="Magnisalis V."/>
            <person name="Maru K."/>
            <person name="Matthews C."/>
            <person name="McCusker W."/>
            <person name="McDonough S."/>
            <person name="Mehta T."/>
            <person name="Meldrim J."/>
            <person name="Meneus L."/>
            <person name="Mihai O."/>
            <person name="Mihalev A."/>
            <person name="Mihova T."/>
            <person name="Mittelman R."/>
            <person name="Mlenga V."/>
            <person name="Montmayeur A."/>
            <person name="Mulrain L."/>
            <person name="Navidi A."/>
            <person name="Naylor J."/>
            <person name="Negash T."/>
            <person name="Nguyen T."/>
            <person name="Nguyen N."/>
            <person name="Nicol R."/>
            <person name="Norbu C."/>
            <person name="Norbu N."/>
            <person name="Novod N."/>
            <person name="O'Neill B."/>
            <person name="Osman S."/>
            <person name="Markiewicz E."/>
            <person name="Oyono O.L."/>
            <person name="Patti C."/>
            <person name="Phunkhang P."/>
            <person name="Pierre F."/>
            <person name="Priest M."/>
            <person name="Raghuraman S."/>
            <person name="Rege F."/>
            <person name="Reyes R."/>
            <person name="Rise C."/>
            <person name="Rogov P."/>
            <person name="Ross K."/>
            <person name="Ryan E."/>
            <person name="Settipalli S."/>
            <person name="Shea T."/>
            <person name="Sherpa N."/>
            <person name="Shi L."/>
            <person name="Shih D."/>
            <person name="Sparrow T."/>
            <person name="Spaulding J."/>
            <person name="Stalker J."/>
            <person name="Stange-Thomann N."/>
            <person name="Stavropoulos S."/>
            <person name="Stone C."/>
            <person name="Strader C."/>
            <person name="Tesfaye S."/>
            <person name="Thomson T."/>
            <person name="Thoulutsang Y."/>
            <person name="Thoulutsang D."/>
            <person name="Topham K."/>
            <person name="Topping I."/>
            <person name="Tsamla T."/>
            <person name="Vassiliev H."/>
            <person name="Vo A."/>
            <person name="Wangchuk T."/>
            <person name="Wangdi T."/>
            <person name="Weiand M."/>
            <person name="Wilkinson J."/>
            <person name="Wilson A."/>
            <person name="Yadav S."/>
            <person name="Young G."/>
            <person name="Yu Q."/>
            <person name="Zembek L."/>
            <person name="Zhong D."/>
            <person name="Zimmer A."/>
            <person name="Zwirko Z."/>
            <person name="Jaffe D.B."/>
            <person name="Alvarez P."/>
            <person name="Brockman W."/>
            <person name="Butler J."/>
            <person name="Chin C."/>
            <person name="Gnerre S."/>
            <person name="Grabherr M."/>
            <person name="Kleber M."/>
            <person name="Mauceli E."/>
            <person name="MacCallum I."/>
        </authorList>
    </citation>
    <scope>NUCLEOTIDE SEQUENCE [LARGE SCALE GENOMIC DNA]</scope>
    <source>
        <strain evidence="4">Tucson 15287-2541.00</strain>
    </source>
</reference>
<dbReference type="FunCoup" id="B4JXL0">
    <property type="interactions" value="722"/>
</dbReference>
<dbReference type="KEGG" id="dgr:6569198"/>
<protein>
    <submittedName>
        <fullName evidence="3">GH17751</fullName>
    </submittedName>
</protein>
<dbReference type="InterPro" id="IPR050577">
    <property type="entry name" value="MAPR/NEUFC/NENF-like"/>
</dbReference>
<dbReference type="PANTHER" id="PTHR10281">
    <property type="entry name" value="MEMBRANE-ASSOCIATED PROGESTERONE RECEPTOR COMPONENT-RELATED"/>
    <property type="match status" value="1"/>
</dbReference>
<organism evidence="4">
    <name type="scientific">Drosophila grimshawi</name>
    <name type="common">Hawaiian fruit fly</name>
    <name type="synonym">Idiomyia grimshawi</name>
    <dbReference type="NCBI Taxonomy" id="7222"/>
    <lineage>
        <taxon>Eukaryota</taxon>
        <taxon>Metazoa</taxon>
        <taxon>Ecdysozoa</taxon>
        <taxon>Arthropoda</taxon>
        <taxon>Hexapoda</taxon>
        <taxon>Insecta</taxon>
        <taxon>Pterygota</taxon>
        <taxon>Neoptera</taxon>
        <taxon>Endopterygota</taxon>
        <taxon>Diptera</taxon>
        <taxon>Brachycera</taxon>
        <taxon>Muscomorpha</taxon>
        <taxon>Ephydroidea</taxon>
        <taxon>Drosophilidae</taxon>
        <taxon>Drosophila</taxon>
        <taxon>Hawaiian Drosophila</taxon>
    </lineage>
</organism>
<dbReference type="SMART" id="SM01117">
    <property type="entry name" value="Cyt-b5"/>
    <property type="match status" value="1"/>
</dbReference>
<dbReference type="HOGENOM" id="CLU_065455_0_1_1"/>
<dbReference type="AlphaFoldDB" id="B4JXL0"/>
<dbReference type="PhylomeDB" id="B4JXL0"/>
<dbReference type="eggNOG" id="KOG1108">
    <property type="taxonomic scope" value="Eukaryota"/>
</dbReference>
<dbReference type="GO" id="GO:0016020">
    <property type="term" value="C:membrane"/>
    <property type="evidence" value="ECO:0007669"/>
    <property type="project" value="TreeGrafter"/>
</dbReference>
<sequence>MFGFVKPLLKYRIACMLIIIAVVAKLYQKDLLQLIQKTAGSYLDTTVRSEEHAESVAVEFNADPRGVLFTPAQLATYNGEKVGGDIYLALLGAVFDVSRGLKHYGPGCSYNYFAGRDASVSFVSGQFEHYDPETADDVLSLQPNNLIELDKWRQFYETEYKYVGRVIGRFYDETGKSTVYHQKYLALLEQAQLAKAQIDELRNRYPGCNIEWSEARGTRVWCTTTSGDGQLRDWTGYPRKLYNRDKKNFHCACVPEAELNDPIFKSYDNCAPLALECFYRV</sequence>
<keyword evidence="4" id="KW-1185">Reference proteome</keyword>
<dbReference type="OMA" id="GHKHYGP"/>
<dbReference type="InParanoid" id="B4JXL0"/>
<name>B4JXL0_DROGR</name>
<evidence type="ECO:0000313" key="3">
    <source>
        <dbReference type="EMBL" id="EDV95109.1"/>
    </source>
</evidence>